<dbReference type="RefSeq" id="WP_132534061.1">
    <property type="nucleotide sequence ID" value="NZ_BMJO01000005.1"/>
</dbReference>
<gene>
    <name evidence="10" type="ORF">EV200_105425</name>
    <name evidence="9" type="ORF">GCM10011413_32830</name>
</gene>
<comment type="subcellular location">
    <subcellularLocation>
        <location evidence="1">Membrane</location>
        <topology evidence="1">Multi-pass membrane protein</topology>
    </subcellularLocation>
</comment>
<comment type="caution">
    <text evidence="10">The sequence shown here is derived from an EMBL/GenBank/DDBJ whole genome shotgun (WGS) entry which is preliminary data.</text>
</comment>
<dbReference type="GO" id="GO:0016020">
    <property type="term" value="C:membrane"/>
    <property type="evidence" value="ECO:0007669"/>
    <property type="project" value="UniProtKB-SubCell"/>
</dbReference>
<evidence type="ECO:0000313" key="9">
    <source>
        <dbReference type="EMBL" id="GGE63827.1"/>
    </source>
</evidence>
<reference evidence="9" key="1">
    <citation type="journal article" date="2014" name="Int. J. Syst. Evol. Microbiol.">
        <title>Complete genome of a new Firmicutes species belonging to the dominant human colonic microbiota ('Ruminococcus bicirculans') reveals two chromosomes and a selective capacity to utilize plant glucans.</title>
        <authorList>
            <consortium name="NISC Comparative Sequencing Program"/>
            <person name="Wegmann U."/>
            <person name="Louis P."/>
            <person name="Goesmann A."/>
            <person name="Henrissat B."/>
            <person name="Duncan S.H."/>
            <person name="Flint H.J."/>
        </authorList>
    </citation>
    <scope>NUCLEOTIDE SEQUENCE</scope>
    <source>
        <strain evidence="9">CGMCC 1.15644</strain>
    </source>
</reference>
<keyword evidence="3 10" id="KW-0808">Transferase</keyword>
<protein>
    <submittedName>
        <fullName evidence="10">Exopolysaccharide biosynthesis polyprenyl glycosylphosphotransferase</fullName>
    </submittedName>
</protein>
<evidence type="ECO:0000256" key="5">
    <source>
        <dbReference type="ARBA" id="ARBA00022989"/>
    </source>
</evidence>
<evidence type="ECO:0000313" key="11">
    <source>
        <dbReference type="Proteomes" id="UP000295684"/>
    </source>
</evidence>
<keyword evidence="6 7" id="KW-0472">Membrane</keyword>
<accession>A0A4R2HA03</accession>
<reference evidence="9" key="4">
    <citation type="submission" date="2024-05" db="EMBL/GenBank/DDBJ databases">
        <authorList>
            <person name="Sun Q."/>
            <person name="Zhou Y."/>
        </authorList>
    </citation>
    <scope>NUCLEOTIDE SEQUENCE</scope>
    <source>
        <strain evidence="9">CGMCC 1.15644</strain>
    </source>
</reference>
<dbReference type="AlphaFoldDB" id="A0A4R2HA03"/>
<name>A0A4R2HA03_9SPHI</name>
<dbReference type="Proteomes" id="UP000622648">
    <property type="component" value="Unassembled WGS sequence"/>
</dbReference>
<evidence type="ECO:0000256" key="2">
    <source>
        <dbReference type="ARBA" id="ARBA00006464"/>
    </source>
</evidence>
<dbReference type="InterPro" id="IPR003362">
    <property type="entry name" value="Bact_transf"/>
</dbReference>
<feature type="transmembrane region" description="Helical" evidence="7">
    <location>
        <begin position="52"/>
        <end position="73"/>
    </location>
</feature>
<dbReference type="PANTHER" id="PTHR30576:SF0">
    <property type="entry name" value="UNDECAPRENYL-PHOSPHATE N-ACETYLGALACTOSAMINYL 1-PHOSPHATE TRANSFERASE-RELATED"/>
    <property type="match status" value="1"/>
</dbReference>
<dbReference type="OrthoDB" id="9808602at2"/>
<feature type="domain" description="Bacterial sugar transferase" evidence="8">
    <location>
        <begin position="47"/>
        <end position="230"/>
    </location>
</feature>
<dbReference type="GO" id="GO:0016780">
    <property type="term" value="F:phosphotransferase activity, for other substituted phosphate groups"/>
    <property type="evidence" value="ECO:0007669"/>
    <property type="project" value="TreeGrafter"/>
</dbReference>
<dbReference type="Pfam" id="PF02397">
    <property type="entry name" value="Bac_transf"/>
    <property type="match status" value="1"/>
</dbReference>
<evidence type="ECO:0000256" key="4">
    <source>
        <dbReference type="ARBA" id="ARBA00022692"/>
    </source>
</evidence>
<evidence type="ECO:0000256" key="6">
    <source>
        <dbReference type="ARBA" id="ARBA00023136"/>
    </source>
</evidence>
<dbReference type="NCBIfam" id="TIGR03025">
    <property type="entry name" value="EPS_sugtrans"/>
    <property type="match status" value="1"/>
</dbReference>
<dbReference type="EMBL" id="SLWO01000005">
    <property type="protein sequence ID" value="TCO23950.1"/>
    <property type="molecule type" value="Genomic_DNA"/>
</dbReference>
<evidence type="ECO:0000256" key="7">
    <source>
        <dbReference type="SAM" id="Phobius"/>
    </source>
</evidence>
<keyword evidence="4 7" id="KW-0812">Transmembrane</keyword>
<reference evidence="10 11" key="3">
    <citation type="submission" date="2019-03" db="EMBL/GenBank/DDBJ databases">
        <title>Genomic Encyclopedia of Type Strains, Phase IV (KMG-IV): sequencing the most valuable type-strain genomes for metagenomic binning, comparative biology and taxonomic classification.</title>
        <authorList>
            <person name="Goeker M."/>
        </authorList>
    </citation>
    <scope>NUCLEOTIDE SEQUENCE [LARGE SCALE GENOMIC DNA]</scope>
    <source>
        <strain evidence="10 11">DSM 103236</strain>
    </source>
</reference>
<sequence>MNNLNLHDESIINHYQTELTGSLNDQLILNPSPEIVNSSYGYQQQLKRVFDILFSLTVLFAFSWVYVIIAILIRSDSRGKVIFKQQRTGKDDQAFWCYKFRTMVVNDHAHTNHAQKNDSRITGIGSFLRKSSLDELPQFFNVLMGTMSVVGPRPHMLKHTEEYRETIDNFMVRHSIKPGITGWAQVKGFRGNTTGNEMMENRVKHDIWYLENWSNKLDLKIIMLTARQVLRGHENAF</sequence>
<reference evidence="12" key="2">
    <citation type="journal article" date="2019" name="Int. J. Syst. Evol. Microbiol.">
        <title>The Global Catalogue of Microorganisms (GCM) 10K type strain sequencing project: providing services to taxonomists for standard genome sequencing and annotation.</title>
        <authorList>
            <consortium name="The Broad Institute Genomics Platform"/>
            <consortium name="The Broad Institute Genome Sequencing Center for Infectious Disease"/>
            <person name="Wu L."/>
            <person name="Ma J."/>
        </authorList>
    </citation>
    <scope>NUCLEOTIDE SEQUENCE [LARGE SCALE GENOMIC DNA]</scope>
    <source>
        <strain evidence="12">CGMCC 1.15644</strain>
    </source>
</reference>
<dbReference type="PANTHER" id="PTHR30576">
    <property type="entry name" value="COLANIC BIOSYNTHESIS UDP-GLUCOSE LIPID CARRIER TRANSFERASE"/>
    <property type="match status" value="1"/>
</dbReference>
<dbReference type="EMBL" id="BMJO01000005">
    <property type="protein sequence ID" value="GGE63827.1"/>
    <property type="molecule type" value="Genomic_DNA"/>
</dbReference>
<dbReference type="Proteomes" id="UP000295684">
    <property type="component" value="Unassembled WGS sequence"/>
</dbReference>
<evidence type="ECO:0000256" key="3">
    <source>
        <dbReference type="ARBA" id="ARBA00022679"/>
    </source>
</evidence>
<dbReference type="InterPro" id="IPR017475">
    <property type="entry name" value="EPS_sugar_tfrase"/>
</dbReference>
<keyword evidence="5 7" id="KW-1133">Transmembrane helix</keyword>
<keyword evidence="12" id="KW-1185">Reference proteome</keyword>
<evidence type="ECO:0000259" key="8">
    <source>
        <dbReference type="Pfam" id="PF02397"/>
    </source>
</evidence>
<evidence type="ECO:0000313" key="12">
    <source>
        <dbReference type="Proteomes" id="UP000622648"/>
    </source>
</evidence>
<proteinExistence type="inferred from homology"/>
<comment type="similarity">
    <text evidence="2">Belongs to the bacterial sugar transferase family.</text>
</comment>
<evidence type="ECO:0000256" key="1">
    <source>
        <dbReference type="ARBA" id="ARBA00004141"/>
    </source>
</evidence>
<organism evidence="10 11">
    <name type="scientific">Pedobacter psychrotolerans</name>
    <dbReference type="NCBI Taxonomy" id="1843235"/>
    <lineage>
        <taxon>Bacteria</taxon>
        <taxon>Pseudomonadati</taxon>
        <taxon>Bacteroidota</taxon>
        <taxon>Sphingobacteriia</taxon>
        <taxon>Sphingobacteriales</taxon>
        <taxon>Sphingobacteriaceae</taxon>
        <taxon>Pedobacter</taxon>
    </lineage>
</organism>
<evidence type="ECO:0000313" key="10">
    <source>
        <dbReference type="EMBL" id="TCO23950.1"/>
    </source>
</evidence>